<dbReference type="Proteomes" id="UP000499080">
    <property type="component" value="Unassembled WGS sequence"/>
</dbReference>
<protein>
    <submittedName>
        <fullName evidence="1">Uncharacterized protein</fullName>
    </submittedName>
</protein>
<proteinExistence type="predicted"/>
<reference evidence="1 2" key="1">
    <citation type="journal article" date="2019" name="Sci. Rep.">
        <title>Orb-weaving spider Araneus ventricosus genome elucidates the spidroin gene catalogue.</title>
        <authorList>
            <person name="Kono N."/>
            <person name="Nakamura H."/>
            <person name="Ohtoshi R."/>
            <person name="Moran D.A.P."/>
            <person name="Shinohara A."/>
            <person name="Yoshida Y."/>
            <person name="Fujiwara M."/>
            <person name="Mori M."/>
            <person name="Tomita M."/>
            <person name="Arakawa K."/>
        </authorList>
    </citation>
    <scope>NUCLEOTIDE SEQUENCE [LARGE SCALE GENOMIC DNA]</scope>
</reference>
<evidence type="ECO:0000313" key="1">
    <source>
        <dbReference type="EMBL" id="GBM20255.1"/>
    </source>
</evidence>
<keyword evidence="2" id="KW-1185">Reference proteome</keyword>
<name>A0A4Y2DXB8_ARAVE</name>
<gene>
    <name evidence="1" type="ORF">AVEN_216671_1</name>
</gene>
<organism evidence="1 2">
    <name type="scientific">Araneus ventricosus</name>
    <name type="common">Orbweaver spider</name>
    <name type="synonym">Epeira ventricosa</name>
    <dbReference type="NCBI Taxonomy" id="182803"/>
    <lineage>
        <taxon>Eukaryota</taxon>
        <taxon>Metazoa</taxon>
        <taxon>Ecdysozoa</taxon>
        <taxon>Arthropoda</taxon>
        <taxon>Chelicerata</taxon>
        <taxon>Arachnida</taxon>
        <taxon>Araneae</taxon>
        <taxon>Araneomorphae</taxon>
        <taxon>Entelegynae</taxon>
        <taxon>Araneoidea</taxon>
        <taxon>Araneidae</taxon>
        <taxon>Araneus</taxon>
    </lineage>
</organism>
<comment type="caution">
    <text evidence="1">The sequence shown here is derived from an EMBL/GenBank/DDBJ whole genome shotgun (WGS) entry which is preliminary data.</text>
</comment>
<sequence length="112" mass="13153">MRVLHNNGIRTFRNFIDRTVSITRGVIIGSSQTWCRWKCLEENIPNKPVSSRHFHRHQFREDPIITPRVIETVRSIKLRTVHNTSNKNNTIMLCELLRDIEPCTETSRLKSG</sequence>
<dbReference type="EMBL" id="BGPR01000439">
    <property type="protein sequence ID" value="GBM20255.1"/>
    <property type="molecule type" value="Genomic_DNA"/>
</dbReference>
<accession>A0A4Y2DXB8</accession>
<dbReference type="AlphaFoldDB" id="A0A4Y2DXB8"/>
<evidence type="ECO:0000313" key="2">
    <source>
        <dbReference type="Proteomes" id="UP000499080"/>
    </source>
</evidence>